<dbReference type="SFLD" id="SFLDF00562">
    <property type="entry name" value="HemN-like__clustered_with_heat"/>
    <property type="match status" value="1"/>
</dbReference>
<comment type="similarity">
    <text evidence="2">Belongs to the anaerobic coproporphyrinogen-III oxidase family. HemW subfamily.</text>
</comment>
<comment type="subcellular location">
    <subcellularLocation>
        <location evidence="10">Cytoplasm</location>
    </subcellularLocation>
</comment>
<dbReference type="PROSITE" id="PS51918">
    <property type="entry name" value="RADICAL_SAM"/>
    <property type="match status" value="1"/>
</dbReference>
<keyword evidence="8 10" id="KW-0411">Iron-sulfur</keyword>
<feature type="domain" description="Radical SAM core" evidence="11">
    <location>
        <begin position="1"/>
        <end position="220"/>
    </location>
</feature>
<dbReference type="Pfam" id="PF04055">
    <property type="entry name" value="Radical_SAM"/>
    <property type="match status" value="1"/>
</dbReference>
<dbReference type="SUPFAM" id="SSF102114">
    <property type="entry name" value="Radical SAM enzymes"/>
    <property type="match status" value="1"/>
</dbReference>
<keyword evidence="6 10" id="KW-0479">Metal-binding</keyword>
<keyword evidence="10" id="KW-0963">Cytoplasm</keyword>
<evidence type="ECO:0000256" key="7">
    <source>
        <dbReference type="ARBA" id="ARBA00023004"/>
    </source>
</evidence>
<dbReference type="GO" id="GO:0005737">
    <property type="term" value="C:cytoplasm"/>
    <property type="evidence" value="ECO:0007669"/>
    <property type="project" value="UniProtKB-SubCell"/>
</dbReference>
<evidence type="ECO:0000256" key="2">
    <source>
        <dbReference type="ARBA" id="ARBA00006100"/>
    </source>
</evidence>
<keyword evidence="4 10" id="KW-0349">Heme</keyword>
<dbReference type="PANTHER" id="PTHR13932">
    <property type="entry name" value="COPROPORPHYRINIGEN III OXIDASE"/>
    <property type="match status" value="1"/>
</dbReference>
<evidence type="ECO:0000256" key="6">
    <source>
        <dbReference type="ARBA" id="ARBA00022723"/>
    </source>
</evidence>
<proteinExistence type="inferred from homology"/>
<name>A0A1W1WSX1_9BACT</name>
<dbReference type="SFLD" id="SFLDS00029">
    <property type="entry name" value="Radical_SAM"/>
    <property type="match status" value="1"/>
</dbReference>
<dbReference type="GO" id="GO:0006779">
    <property type="term" value="P:porphyrin-containing compound biosynthetic process"/>
    <property type="evidence" value="ECO:0007669"/>
    <property type="project" value="InterPro"/>
</dbReference>
<dbReference type="STRING" id="1069081.SAMN05660197_1208"/>
<dbReference type="SFLD" id="SFLDG01065">
    <property type="entry name" value="anaerobic_coproporphyrinogen-I"/>
    <property type="match status" value="1"/>
</dbReference>
<keyword evidence="7 10" id="KW-0408">Iron</keyword>
<keyword evidence="5 10" id="KW-0949">S-adenosyl-L-methionine</keyword>
<accession>A0A1W1WSX1</accession>
<dbReference type="GO" id="GO:0004109">
    <property type="term" value="F:coproporphyrinogen oxidase activity"/>
    <property type="evidence" value="ECO:0007669"/>
    <property type="project" value="InterPro"/>
</dbReference>
<dbReference type="GO" id="GO:0051539">
    <property type="term" value="F:4 iron, 4 sulfur cluster binding"/>
    <property type="evidence" value="ECO:0007669"/>
    <property type="project" value="UniProtKB-UniRule"/>
</dbReference>
<evidence type="ECO:0000256" key="5">
    <source>
        <dbReference type="ARBA" id="ARBA00022691"/>
    </source>
</evidence>
<comment type="cofactor">
    <cofactor evidence="1">
        <name>[4Fe-4S] cluster</name>
        <dbReference type="ChEBI" id="CHEBI:49883"/>
    </cofactor>
</comment>
<comment type="function">
    <text evidence="10">Probably acts as a heme chaperone, transferring heme to an unknown acceptor. Binds one molecule of heme per monomer, possibly covalently. Binds 1 [4Fe-4S] cluster. The cluster is coordinated with 3 cysteines and an exchangeable S-adenosyl-L-methionine.</text>
</comment>
<evidence type="ECO:0000256" key="9">
    <source>
        <dbReference type="ARBA" id="ARBA00023186"/>
    </source>
</evidence>
<dbReference type="Proteomes" id="UP000192602">
    <property type="component" value="Unassembled WGS sequence"/>
</dbReference>
<evidence type="ECO:0000259" key="11">
    <source>
        <dbReference type="PROSITE" id="PS51918"/>
    </source>
</evidence>
<dbReference type="InterPro" id="IPR006638">
    <property type="entry name" value="Elp3/MiaA/NifB-like_rSAM"/>
</dbReference>
<evidence type="ECO:0000313" key="13">
    <source>
        <dbReference type="Proteomes" id="UP000192602"/>
    </source>
</evidence>
<protein>
    <recommendedName>
        <fullName evidence="3 10">Heme chaperone HemW</fullName>
    </recommendedName>
</protein>
<dbReference type="EMBL" id="FWWZ01000001">
    <property type="protein sequence ID" value="SMC09401.1"/>
    <property type="molecule type" value="Genomic_DNA"/>
</dbReference>
<evidence type="ECO:0000256" key="3">
    <source>
        <dbReference type="ARBA" id="ARBA00017228"/>
    </source>
</evidence>
<organism evidence="12 13">
    <name type="scientific">Nitratiruptor tergarcus DSM 16512</name>
    <dbReference type="NCBI Taxonomy" id="1069081"/>
    <lineage>
        <taxon>Bacteria</taxon>
        <taxon>Pseudomonadati</taxon>
        <taxon>Campylobacterota</taxon>
        <taxon>Epsilonproteobacteria</taxon>
        <taxon>Nautiliales</taxon>
        <taxon>Nitratiruptoraceae</taxon>
        <taxon>Nitratiruptor</taxon>
    </lineage>
</organism>
<evidence type="ECO:0000313" key="12">
    <source>
        <dbReference type="EMBL" id="SMC09401.1"/>
    </source>
</evidence>
<gene>
    <name evidence="12" type="ORF">SAMN05660197_1208</name>
</gene>
<dbReference type="PANTHER" id="PTHR13932:SF5">
    <property type="entry name" value="RADICAL S-ADENOSYL METHIONINE DOMAIN-CONTAINING PROTEIN 1, MITOCHONDRIAL"/>
    <property type="match status" value="1"/>
</dbReference>
<evidence type="ECO:0000256" key="10">
    <source>
        <dbReference type="RuleBase" id="RU364116"/>
    </source>
</evidence>
<dbReference type="InterPro" id="IPR004559">
    <property type="entry name" value="HemW-like"/>
</dbReference>
<reference evidence="13" key="1">
    <citation type="submission" date="2017-04" db="EMBL/GenBank/DDBJ databases">
        <authorList>
            <person name="Varghese N."/>
            <person name="Submissions S."/>
        </authorList>
    </citation>
    <scope>NUCLEOTIDE SEQUENCE [LARGE SCALE GENOMIC DNA]</scope>
    <source>
        <strain evidence="13">DSM 16512</strain>
    </source>
</reference>
<evidence type="ECO:0000256" key="4">
    <source>
        <dbReference type="ARBA" id="ARBA00022617"/>
    </source>
</evidence>
<dbReference type="InterPro" id="IPR034505">
    <property type="entry name" value="Coproporphyrinogen-III_oxidase"/>
</dbReference>
<dbReference type="GO" id="GO:0046872">
    <property type="term" value="F:metal ion binding"/>
    <property type="evidence" value="ECO:0007669"/>
    <property type="project" value="UniProtKB-UniRule"/>
</dbReference>
<keyword evidence="13" id="KW-1185">Reference proteome</keyword>
<keyword evidence="10" id="KW-0004">4Fe-4S</keyword>
<dbReference type="CDD" id="cd01335">
    <property type="entry name" value="Radical_SAM"/>
    <property type="match status" value="1"/>
</dbReference>
<keyword evidence="9 10" id="KW-0143">Chaperone</keyword>
<sequence>MYLHIPFCDSKCNYCAFNSFTTNHHLKSEYMQAALRQLEHDLNTFNVKKLQSVYIGGGTPSTIKPQLYEPLFEKILPLISQNTEITVEANPNSATLSWLKGMKSLGAIRISFGAQSFDDKKLKLLGRAHSPQEAIAAVERAFKVGFEHISIDLIYETALDSKTLLEQEITQALKLPIDHISTYALILEPNTPFENKTDVKAKDENQGYFIKELIPFEQYEVSNYGKYRSKHNLGYWQLKEYIGIGCGAVGFVQNRRYYPKTDLASYIKNPLTYNIEHLSKEDIRFEKIFLGLRSIVGVHLTLVDKEKVAILENEGKVEVKNSKMYNKNFFLSDEIALFLHDF</sequence>
<dbReference type="InterPro" id="IPR058240">
    <property type="entry name" value="rSAM_sf"/>
</dbReference>
<dbReference type="InterPro" id="IPR013785">
    <property type="entry name" value="Aldolase_TIM"/>
</dbReference>
<dbReference type="Gene3D" id="3.20.20.70">
    <property type="entry name" value="Aldolase class I"/>
    <property type="match status" value="1"/>
</dbReference>
<dbReference type="InterPro" id="IPR007197">
    <property type="entry name" value="rSAM"/>
</dbReference>
<evidence type="ECO:0000256" key="8">
    <source>
        <dbReference type="ARBA" id="ARBA00023014"/>
    </source>
</evidence>
<dbReference type="SMART" id="SM00729">
    <property type="entry name" value="Elp3"/>
    <property type="match status" value="1"/>
</dbReference>
<evidence type="ECO:0000256" key="1">
    <source>
        <dbReference type="ARBA" id="ARBA00001966"/>
    </source>
</evidence>
<dbReference type="AlphaFoldDB" id="A0A1W1WSX1"/>
<dbReference type="NCBIfam" id="TIGR00539">
    <property type="entry name" value="hemN_rel"/>
    <property type="match status" value="1"/>
</dbReference>